<name>A0AAW1KQU7_POPJA</name>
<protein>
    <submittedName>
        <fullName evidence="1">Uncharacterized protein</fullName>
    </submittedName>
</protein>
<dbReference type="AlphaFoldDB" id="A0AAW1KQU7"/>
<comment type="caution">
    <text evidence="1">The sequence shown here is derived from an EMBL/GenBank/DDBJ whole genome shotgun (WGS) entry which is preliminary data.</text>
</comment>
<gene>
    <name evidence="1" type="ORF">QE152_g19611</name>
</gene>
<evidence type="ECO:0000313" key="2">
    <source>
        <dbReference type="Proteomes" id="UP001458880"/>
    </source>
</evidence>
<organism evidence="1 2">
    <name type="scientific">Popillia japonica</name>
    <name type="common">Japanese beetle</name>
    <dbReference type="NCBI Taxonomy" id="7064"/>
    <lineage>
        <taxon>Eukaryota</taxon>
        <taxon>Metazoa</taxon>
        <taxon>Ecdysozoa</taxon>
        <taxon>Arthropoda</taxon>
        <taxon>Hexapoda</taxon>
        <taxon>Insecta</taxon>
        <taxon>Pterygota</taxon>
        <taxon>Neoptera</taxon>
        <taxon>Endopterygota</taxon>
        <taxon>Coleoptera</taxon>
        <taxon>Polyphaga</taxon>
        <taxon>Scarabaeiformia</taxon>
        <taxon>Scarabaeidae</taxon>
        <taxon>Rutelinae</taxon>
        <taxon>Popillia</taxon>
    </lineage>
</organism>
<accession>A0AAW1KQU7</accession>
<proteinExistence type="predicted"/>
<sequence length="103" mass="12288">MIKNNTKKSTDITHQTTEEWKNNNVEVWKVGTWNIQSLKRKERLKGREMEILLIVAYGPSENENKETKTRFWEQLQEAVDRAEDAMIDFGNSYRKQLIEQKTE</sequence>
<keyword evidence="2" id="KW-1185">Reference proteome</keyword>
<dbReference type="Proteomes" id="UP001458880">
    <property type="component" value="Unassembled WGS sequence"/>
</dbReference>
<evidence type="ECO:0000313" key="1">
    <source>
        <dbReference type="EMBL" id="KAK9722515.1"/>
    </source>
</evidence>
<reference evidence="1 2" key="1">
    <citation type="journal article" date="2024" name="BMC Genomics">
        <title>De novo assembly and annotation of Popillia japonica's genome with initial clues to its potential as an invasive pest.</title>
        <authorList>
            <person name="Cucini C."/>
            <person name="Boschi S."/>
            <person name="Funari R."/>
            <person name="Cardaioli E."/>
            <person name="Iannotti N."/>
            <person name="Marturano G."/>
            <person name="Paoli F."/>
            <person name="Bruttini M."/>
            <person name="Carapelli A."/>
            <person name="Frati F."/>
            <person name="Nardi F."/>
        </authorList>
    </citation>
    <scope>NUCLEOTIDE SEQUENCE [LARGE SCALE GENOMIC DNA]</scope>
    <source>
        <strain evidence="1">DMR45628</strain>
    </source>
</reference>
<dbReference type="EMBL" id="JASPKY010000187">
    <property type="protein sequence ID" value="KAK9722515.1"/>
    <property type="molecule type" value="Genomic_DNA"/>
</dbReference>